<feature type="compositionally biased region" description="Basic and acidic residues" evidence="1">
    <location>
        <begin position="101"/>
        <end position="125"/>
    </location>
</feature>
<accession>A0A1H3BTP2</accession>
<organism evidence="2 3">
    <name type="scientific">Marininema mesophilum</name>
    <dbReference type="NCBI Taxonomy" id="1048340"/>
    <lineage>
        <taxon>Bacteria</taxon>
        <taxon>Bacillati</taxon>
        <taxon>Bacillota</taxon>
        <taxon>Bacilli</taxon>
        <taxon>Bacillales</taxon>
        <taxon>Thermoactinomycetaceae</taxon>
        <taxon>Marininema</taxon>
    </lineage>
</organism>
<dbReference type="EMBL" id="FNNQ01000018">
    <property type="protein sequence ID" value="SDX44724.1"/>
    <property type="molecule type" value="Genomic_DNA"/>
</dbReference>
<proteinExistence type="predicted"/>
<protein>
    <submittedName>
        <fullName evidence="2">Uncharacterized protein</fullName>
    </submittedName>
</protein>
<feature type="region of interest" description="Disordered" evidence="1">
    <location>
        <begin position="101"/>
        <end position="131"/>
    </location>
</feature>
<evidence type="ECO:0000313" key="2">
    <source>
        <dbReference type="EMBL" id="SDX44724.1"/>
    </source>
</evidence>
<dbReference type="PROSITE" id="PS51257">
    <property type="entry name" value="PROKAR_LIPOPROTEIN"/>
    <property type="match status" value="1"/>
</dbReference>
<sequence>MKRLVALVVVIGLFFGVFGCVKQIASPVMENHNKLISTKRQPFQFYDGMKITLEHVEVNPSKTKVIVRYQNDSGQPLQSDSFLKVWFRHYPLNPRFHPLDNARRITESNHDYKDTNYDPSFRDPTNKGTGG</sequence>
<dbReference type="AlphaFoldDB" id="A0A1H3BTP2"/>
<dbReference type="Proteomes" id="UP000198534">
    <property type="component" value="Unassembled WGS sequence"/>
</dbReference>
<reference evidence="2 3" key="1">
    <citation type="submission" date="2016-10" db="EMBL/GenBank/DDBJ databases">
        <authorList>
            <person name="de Groot N.N."/>
        </authorList>
    </citation>
    <scope>NUCLEOTIDE SEQUENCE [LARGE SCALE GENOMIC DNA]</scope>
    <source>
        <strain evidence="2 3">DSM 45610</strain>
    </source>
</reference>
<evidence type="ECO:0000256" key="1">
    <source>
        <dbReference type="SAM" id="MobiDB-lite"/>
    </source>
</evidence>
<gene>
    <name evidence="2" type="ORF">SAMN05444487_11812</name>
</gene>
<name>A0A1H3BTP2_9BACL</name>
<keyword evidence="3" id="KW-1185">Reference proteome</keyword>
<evidence type="ECO:0000313" key="3">
    <source>
        <dbReference type="Proteomes" id="UP000198534"/>
    </source>
</evidence>